<dbReference type="InterPro" id="IPR002516">
    <property type="entry name" value="Glyco_trans_11"/>
</dbReference>
<dbReference type="RefSeq" id="WP_138070004.1">
    <property type="nucleotide sequence ID" value="NZ_JRPD02000014.1"/>
</dbReference>
<proteinExistence type="predicted"/>
<evidence type="ECO:0000313" key="3">
    <source>
        <dbReference type="EMBL" id="TLD99830.1"/>
    </source>
</evidence>
<dbReference type="GO" id="GO:0016020">
    <property type="term" value="C:membrane"/>
    <property type="evidence" value="ECO:0007669"/>
    <property type="project" value="InterPro"/>
</dbReference>
<evidence type="ECO:0000256" key="1">
    <source>
        <dbReference type="ARBA" id="ARBA00022676"/>
    </source>
</evidence>
<dbReference type="AlphaFoldDB" id="A0A4U8THT5"/>
<name>A0A4U8THT5_9HELI</name>
<protein>
    <submittedName>
        <fullName evidence="3">Alpha-1,2-fucosyltransferase</fullName>
    </submittedName>
</protein>
<dbReference type="Gene3D" id="3.40.50.11350">
    <property type="match status" value="1"/>
</dbReference>
<organism evidence="3 4">
    <name type="scientific">Helicobacter muridarum</name>
    <dbReference type="NCBI Taxonomy" id="216"/>
    <lineage>
        <taxon>Bacteria</taxon>
        <taxon>Pseudomonadati</taxon>
        <taxon>Campylobacterota</taxon>
        <taxon>Epsilonproteobacteria</taxon>
        <taxon>Campylobacterales</taxon>
        <taxon>Helicobacteraceae</taxon>
        <taxon>Helicobacter</taxon>
    </lineage>
</organism>
<dbReference type="Proteomes" id="UP000029922">
    <property type="component" value="Unassembled WGS sequence"/>
</dbReference>
<accession>A0A4U8THT5</accession>
<dbReference type="Pfam" id="PF01531">
    <property type="entry name" value="Glyco_transf_11"/>
    <property type="match status" value="1"/>
</dbReference>
<reference evidence="3 4" key="1">
    <citation type="journal article" date="2014" name="Genome Announc.">
        <title>Draft genome sequences of eight enterohepatic helicobacter species isolated from both laboratory and wild rodents.</title>
        <authorList>
            <person name="Sheh A."/>
            <person name="Shen Z."/>
            <person name="Fox J.G."/>
        </authorList>
    </citation>
    <scope>NUCLEOTIDE SEQUENCE [LARGE SCALE GENOMIC DNA]</scope>
    <source>
        <strain evidence="3 4">ST1</strain>
    </source>
</reference>
<keyword evidence="2 3" id="KW-0808">Transferase</keyword>
<evidence type="ECO:0000256" key="2">
    <source>
        <dbReference type="ARBA" id="ARBA00022679"/>
    </source>
</evidence>
<dbReference type="PANTHER" id="PTHR11927:SF9">
    <property type="entry name" value="L-FUCOSYLTRANSFERASE"/>
    <property type="match status" value="1"/>
</dbReference>
<dbReference type="CDD" id="cd11301">
    <property type="entry name" value="Fut1_Fut2_like"/>
    <property type="match status" value="1"/>
</dbReference>
<sequence length="296" mass="34788">MEFKIVQISGGLGNQMFQYAFAKSLQVSLDVPVLLDVTWFDGYSDLRELGLNLFNIDLKYANQQQIDYAKMMENKPKLIRSILKRLDLYRISNNIEFEYIPKLLKPSRLIYFRGCFQDPRYFASISSIIKQTFTPPPLPPQDSEHKEQYKQKLAQILESKNSVFVHIRRGDYVGLSWQLHIDYQLRAIKYMSERVENMELFLFCEDLEFVRNLDLGYPFIDMTTRDAGANQSHLDMMLMMSCKHGIIANSTYSWWAAYLINNEAKIIIAPSYWLFGYENIICDDWIKLESRLEAKS</sequence>
<keyword evidence="1 3" id="KW-0328">Glycosyltransferase</keyword>
<comment type="caution">
    <text evidence="3">The sequence shown here is derived from an EMBL/GenBank/DDBJ whole genome shotgun (WGS) entry which is preliminary data.</text>
</comment>
<dbReference type="OrthoDB" id="9794601at2"/>
<gene>
    <name evidence="3" type="ORF">LS73_006505</name>
</gene>
<dbReference type="GO" id="GO:0008107">
    <property type="term" value="F:galactoside 2-alpha-L-fucosyltransferase activity"/>
    <property type="evidence" value="ECO:0007669"/>
    <property type="project" value="InterPro"/>
</dbReference>
<dbReference type="GO" id="GO:0005975">
    <property type="term" value="P:carbohydrate metabolic process"/>
    <property type="evidence" value="ECO:0007669"/>
    <property type="project" value="InterPro"/>
</dbReference>
<evidence type="ECO:0000313" key="4">
    <source>
        <dbReference type="Proteomes" id="UP000029922"/>
    </source>
</evidence>
<dbReference type="PANTHER" id="PTHR11927">
    <property type="entry name" value="GALACTOSIDE 2-L-FUCOSYLTRANSFERASE"/>
    <property type="match status" value="1"/>
</dbReference>
<dbReference type="EMBL" id="JRPD02000014">
    <property type="protein sequence ID" value="TLD99830.1"/>
    <property type="molecule type" value="Genomic_DNA"/>
</dbReference>